<keyword evidence="3" id="KW-1185">Reference proteome</keyword>
<sequence>MTDPTRNTGLIGVYARRGEWDERYMQQEKKSKVTAAEKGLYKGQRFSDCQVLEPDVPGKVYGPAHREILETPYPDDNSRSTVMATELTVQHERAFLKQPHIFLNSKSATKKSIRDRRWYKDVGLGFKTPKEAIQGNYIG</sequence>
<accession>A0A0E9NN73</accession>
<comment type="caution">
    <text evidence="2">The sequence shown here is derived from an EMBL/GenBank/DDBJ whole genome shotgun (WGS) entry which is preliminary data.</text>
</comment>
<dbReference type="Pfam" id="PF16205">
    <property type="entry name" value="Ribosomal_S17_N"/>
    <property type="match status" value="1"/>
</dbReference>
<name>A0A0E9NN73_SAICN</name>
<dbReference type="EMBL" id="BACD03000044">
    <property type="protein sequence ID" value="GAO51332.1"/>
    <property type="molecule type" value="Genomic_DNA"/>
</dbReference>
<dbReference type="InterPro" id="IPR032440">
    <property type="entry name" value="Ribosomal_uS17_N"/>
</dbReference>
<evidence type="ECO:0000313" key="3">
    <source>
        <dbReference type="Proteomes" id="UP000033140"/>
    </source>
</evidence>
<dbReference type="Gene3D" id="2.40.50.1000">
    <property type="match status" value="1"/>
</dbReference>
<dbReference type="AlphaFoldDB" id="A0A0E9NN73"/>
<proteinExistence type="predicted"/>
<organism evidence="2 3">
    <name type="scientific">Saitoella complicata (strain BCRC 22490 / CBS 7301 / JCM 7358 / NBRC 10748 / NRRL Y-17804)</name>
    <dbReference type="NCBI Taxonomy" id="698492"/>
    <lineage>
        <taxon>Eukaryota</taxon>
        <taxon>Fungi</taxon>
        <taxon>Dikarya</taxon>
        <taxon>Ascomycota</taxon>
        <taxon>Taphrinomycotina</taxon>
        <taxon>Taphrinomycotina incertae sedis</taxon>
        <taxon>Saitoella</taxon>
    </lineage>
</organism>
<gene>
    <name evidence="2" type="ORF">G7K_5434-t1</name>
</gene>
<evidence type="ECO:0000313" key="2">
    <source>
        <dbReference type="EMBL" id="GAO51332.1"/>
    </source>
</evidence>
<reference evidence="2 3" key="2">
    <citation type="journal article" date="2014" name="J. Gen. Appl. Microbiol.">
        <title>The early diverging ascomycetous budding yeast Saitoella complicata has three histone deacetylases belonging to the Clr6, Hos2, and Rpd3 lineages.</title>
        <authorList>
            <person name="Nishida H."/>
            <person name="Matsumoto T."/>
            <person name="Kondo S."/>
            <person name="Hamamoto M."/>
            <person name="Yoshikawa H."/>
        </authorList>
    </citation>
    <scope>NUCLEOTIDE SEQUENCE [LARGE SCALE GENOMIC DNA]</scope>
    <source>
        <strain evidence="2 3">NRRL Y-17804</strain>
    </source>
</reference>
<reference evidence="2 3" key="3">
    <citation type="journal article" date="2015" name="Genome Announc.">
        <title>Draft Genome Sequence of the Archiascomycetous Yeast Saitoella complicata.</title>
        <authorList>
            <person name="Yamauchi K."/>
            <person name="Kondo S."/>
            <person name="Hamamoto M."/>
            <person name="Takahashi Y."/>
            <person name="Ogura Y."/>
            <person name="Hayashi T."/>
            <person name="Nishida H."/>
        </authorList>
    </citation>
    <scope>NUCLEOTIDE SEQUENCE [LARGE SCALE GENOMIC DNA]</scope>
    <source>
        <strain evidence="2 3">NRRL Y-17804</strain>
    </source>
</reference>
<evidence type="ECO:0000259" key="1">
    <source>
        <dbReference type="Pfam" id="PF16205"/>
    </source>
</evidence>
<feature type="domain" description="Small ribosomal subunit protein uS17 N-terminal" evidence="1">
    <location>
        <begin position="90"/>
        <end position="138"/>
    </location>
</feature>
<reference evidence="2 3" key="1">
    <citation type="journal article" date="2011" name="J. Gen. Appl. Microbiol.">
        <title>Draft genome sequencing of the enigmatic yeast Saitoella complicata.</title>
        <authorList>
            <person name="Nishida H."/>
            <person name="Hamamoto M."/>
            <person name="Sugiyama J."/>
        </authorList>
    </citation>
    <scope>NUCLEOTIDE SEQUENCE [LARGE SCALE GENOMIC DNA]</scope>
    <source>
        <strain evidence="2 3">NRRL Y-17804</strain>
    </source>
</reference>
<dbReference type="Proteomes" id="UP000033140">
    <property type="component" value="Unassembled WGS sequence"/>
</dbReference>
<protein>
    <recommendedName>
        <fullName evidence="1">Small ribosomal subunit protein uS17 N-terminal domain-containing protein</fullName>
    </recommendedName>
</protein>
<dbReference type="STRING" id="698492.A0A0E9NN73"/>